<feature type="transmembrane region" description="Helical" evidence="1">
    <location>
        <begin position="65"/>
        <end position="84"/>
    </location>
</feature>
<dbReference type="EMBL" id="MN739159">
    <property type="protein sequence ID" value="QHS91374.1"/>
    <property type="molecule type" value="Genomic_DNA"/>
</dbReference>
<dbReference type="AlphaFoldDB" id="A0A6C0BI36"/>
<evidence type="ECO:0000313" key="2">
    <source>
        <dbReference type="EMBL" id="QHS91374.1"/>
    </source>
</evidence>
<feature type="transmembrane region" description="Helical" evidence="1">
    <location>
        <begin position="141"/>
        <end position="159"/>
    </location>
</feature>
<feature type="transmembrane region" description="Helical" evidence="1">
    <location>
        <begin position="42"/>
        <end position="58"/>
    </location>
</feature>
<feature type="transmembrane region" description="Helical" evidence="1">
    <location>
        <begin position="5"/>
        <end position="22"/>
    </location>
</feature>
<feature type="transmembrane region" description="Helical" evidence="1">
    <location>
        <begin position="90"/>
        <end position="107"/>
    </location>
</feature>
<keyword evidence="1" id="KW-0472">Membrane</keyword>
<reference evidence="2" key="1">
    <citation type="journal article" date="2020" name="Nature">
        <title>Giant virus diversity and host interactions through global metagenomics.</title>
        <authorList>
            <person name="Schulz F."/>
            <person name="Roux S."/>
            <person name="Paez-Espino D."/>
            <person name="Jungbluth S."/>
            <person name="Walsh D.A."/>
            <person name="Denef V.J."/>
            <person name="McMahon K.D."/>
            <person name="Konstantinidis K.T."/>
            <person name="Eloe-Fadrosh E.A."/>
            <person name="Kyrpides N.C."/>
            <person name="Woyke T."/>
        </authorList>
    </citation>
    <scope>NUCLEOTIDE SEQUENCE</scope>
    <source>
        <strain evidence="2">GVMAG-M-3300013004-44</strain>
    </source>
</reference>
<proteinExistence type="predicted"/>
<feature type="transmembrane region" description="Helical" evidence="1">
    <location>
        <begin position="114"/>
        <end position="135"/>
    </location>
</feature>
<name>A0A6C0BI36_9ZZZZ</name>
<protein>
    <submittedName>
        <fullName evidence="2">Uncharacterized protein</fullName>
    </submittedName>
</protein>
<keyword evidence="1" id="KW-0812">Transmembrane</keyword>
<sequence length="184" mass="21394">MDKNGLLLFMIICYAVPIYYVYFNYHSNHSVSNIICGDECKYTILFFMFLMGMGTLFYEIERNDTYSTLFIGILLVGIYGLLYMDESHTIHYFFAFLVFLSILLFMIRHCYVTGCDIILSSSLLVAITTLLFVIAQMNQNIFYGEIIYILNFAFFYLYLHFIPVSNTCLITKERILETVGNGAK</sequence>
<organism evidence="2">
    <name type="scientific">viral metagenome</name>
    <dbReference type="NCBI Taxonomy" id="1070528"/>
    <lineage>
        <taxon>unclassified sequences</taxon>
        <taxon>metagenomes</taxon>
        <taxon>organismal metagenomes</taxon>
    </lineage>
</organism>
<accession>A0A6C0BI36</accession>
<keyword evidence="1" id="KW-1133">Transmembrane helix</keyword>
<evidence type="ECO:0000256" key="1">
    <source>
        <dbReference type="SAM" id="Phobius"/>
    </source>
</evidence>